<keyword evidence="2" id="KW-0808">Transferase</keyword>
<reference evidence="8" key="1">
    <citation type="submission" date="2018-05" db="EMBL/GenBank/DDBJ databases">
        <authorList>
            <person name="Lanie J.A."/>
            <person name="Ng W.-L."/>
            <person name="Kazmierczak K.M."/>
            <person name="Andrzejewski T.M."/>
            <person name="Davidsen T.M."/>
            <person name="Wayne K.J."/>
            <person name="Tettelin H."/>
            <person name="Glass J.I."/>
            <person name="Rusch D."/>
            <person name="Podicherti R."/>
            <person name="Tsui H.-C.T."/>
            <person name="Winkler M.E."/>
        </authorList>
    </citation>
    <scope>NUCLEOTIDE SEQUENCE</scope>
</reference>
<dbReference type="InterPro" id="IPR050264">
    <property type="entry name" value="Bact_CCA-adding_enz_type3_sf"/>
</dbReference>
<dbReference type="EMBL" id="UINC01213323">
    <property type="protein sequence ID" value="SVE38039.1"/>
    <property type="molecule type" value="Genomic_DNA"/>
</dbReference>
<dbReference type="GO" id="GO:0000049">
    <property type="term" value="F:tRNA binding"/>
    <property type="evidence" value="ECO:0007669"/>
    <property type="project" value="TreeGrafter"/>
</dbReference>
<dbReference type="SUPFAM" id="SSF81301">
    <property type="entry name" value="Nucleotidyltransferase"/>
    <property type="match status" value="1"/>
</dbReference>
<dbReference type="InterPro" id="IPR002646">
    <property type="entry name" value="PolA_pol_head_dom"/>
</dbReference>
<sequence length="115" mass="12466">VDPVTSKIPVQDWMEKPSTQTVMSALQSDGRDARFVGGCVRDSLIGRSEISNIDIATPTEPSEVIALIEQAGLRAIPTGLEHGTITAVFEGEIFEITTLRRDIDTDGRHAKIAFS</sequence>
<accession>A0A383D184</accession>
<name>A0A383D184_9ZZZZ</name>
<evidence type="ECO:0000256" key="1">
    <source>
        <dbReference type="ARBA" id="ARBA00001946"/>
    </source>
</evidence>
<dbReference type="Gene3D" id="3.30.460.10">
    <property type="entry name" value="Beta Polymerase, domain 2"/>
    <property type="match status" value="1"/>
</dbReference>
<evidence type="ECO:0000256" key="2">
    <source>
        <dbReference type="ARBA" id="ARBA00022679"/>
    </source>
</evidence>
<feature type="domain" description="Poly A polymerase head" evidence="7">
    <location>
        <begin position="33"/>
        <end position="107"/>
    </location>
</feature>
<dbReference type="GO" id="GO:0008033">
    <property type="term" value="P:tRNA processing"/>
    <property type="evidence" value="ECO:0007669"/>
    <property type="project" value="UniProtKB-KW"/>
</dbReference>
<keyword evidence="6" id="KW-0460">Magnesium</keyword>
<protein>
    <recommendedName>
        <fullName evidence="7">Poly A polymerase head domain-containing protein</fullName>
    </recommendedName>
</protein>
<keyword evidence="4" id="KW-0548">Nucleotidyltransferase</keyword>
<dbReference type="PANTHER" id="PTHR46173">
    <property type="entry name" value="CCA TRNA NUCLEOTIDYLTRANSFERASE 1, MITOCHONDRIAL"/>
    <property type="match status" value="1"/>
</dbReference>
<dbReference type="AlphaFoldDB" id="A0A383D184"/>
<dbReference type="GO" id="GO:0016779">
    <property type="term" value="F:nucleotidyltransferase activity"/>
    <property type="evidence" value="ECO:0007669"/>
    <property type="project" value="UniProtKB-KW"/>
</dbReference>
<feature type="non-terminal residue" evidence="8">
    <location>
        <position position="115"/>
    </location>
</feature>
<evidence type="ECO:0000313" key="8">
    <source>
        <dbReference type="EMBL" id="SVE38039.1"/>
    </source>
</evidence>
<organism evidence="8">
    <name type="scientific">marine metagenome</name>
    <dbReference type="NCBI Taxonomy" id="408172"/>
    <lineage>
        <taxon>unclassified sequences</taxon>
        <taxon>metagenomes</taxon>
        <taxon>ecological metagenomes</taxon>
    </lineage>
</organism>
<evidence type="ECO:0000256" key="5">
    <source>
        <dbReference type="ARBA" id="ARBA00022723"/>
    </source>
</evidence>
<keyword evidence="3" id="KW-0819">tRNA processing</keyword>
<evidence type="ECO:0000256" key="6">
    <source>
        <dbReference type="ARBA" id="ARBA00022842"/>
    </source>
</evidence>
<evidence type="ECO:0000259" key="7">
    <source>
        <dbReference type="Pfam" id="PF01743"/>
    </source>
</evidence>
<evidence type="ECO:0000256" key="4">
    <source>
        <dbReference type="ARBA" id="ARBA00022695"/>
    </source>
</evidence>
<gene>
    <name evidence="8" type="ORF">METZ01_LOCUS490893</name>
</gene>
<dbReference type="GO" id="GO:0046872">
    <property type="term" value="F:metal ion binding"/>
    <property type="evidence" value="ECO:0007669"/>
    <property type="project" value="UniProtKB-KW"/>
</dbReference>
<dbReference type="InterPro" id="IPR043519">
    <property type="entry name" value="NT_sf"/>
</dbReference>
<comment type="cofactor">
    <cofactor evidence="1">
        <name>Mg(2+)</name>
        <dbReference type="ChEBI" id="CHEBI:18420"/>
    </cofactor>
</comment>
<proteinExistence type="predicted"/>
<dbReference type="PANTHER" id="PTHR46173:SF1">
    <property type="entry name" value="CCA TRNA NUCLEOTIDYLTRANSFERASE 1, MITOCHONDRIAL"/>
    <property type="match status" value="1"/>
</dbReference>
<dbReference type="Pfam" id="PF01743">
    <property type="entry name" value="PolyA_pol"/>
    <property type="match status" value="1"/>
</dbReference>
<keyword evidence="5" id="KW-0479">Metal-binding</keyword>
<feature type="non-terminal residue" evidence="8">
    <location>
        <position position="1"/>
    </location>
</feature>
<evidence type="ECO:0000256" key="3">
    <source>
        <dbReference type="ARBA" id="ARBA00022694"/>
    </source>
</evidence>